<evidence type="ECO:0000313" key="13">
    <source>
        <dbReference type="Ensembl" id="ENSLLEP00000043240.1"/>
    </source>
</evidence>
<dbReference type="FunFam" id="2.60.40.10:FF:001316">
    <property type="entry name" value="PKHD1 like 1"/>
    <property type="match status" value="1"/>
</dbReference>
<keyword evidence="6" id="KW-0677">Repeat</keyword>
<accession>A0A8C5QYX0</accession>
<evidence type="ECO:0000256" key="7">
    <source>
        <dbReference type="ARBA" id="ARBA00022989"/>
    </source>
</evidence>
<dbReference type="PANTHER" id="PTHR46769">
    <property type="entry name" value="POLYCYSTIC KIDNEY AND HEPATIC DISEASE 1 (AUTOSOMAL RECESSIVE)-LIKE 1"/>
    <property type="match status" value="1"/>
</dbReference>
<dbReference type="Ensembl" id="ENSLLET00000044956.1">
    <property type="protein sequence ID" value="ENSLLEP00000043240.1"/>
    <property type="gene ID" value="ENSLLEG00000026352.1"/>
</dbReference>
<evidence type="ECO:0000256" key="9">
    <source>
        <dbReference type="ARBA" id="ARBA00023273"/>
    </source>
</evidence>
<evidence type="ECO:0000256" key="3">
    <source>
        <dbReference type="ARBA" id="ARBA00004316"/>
    </source>
</evidence>
<keyword evidence="4" id="KW-1003">Cell membrane</keyword>
<evidence type="ECO:0000256" key="6">
    <source>
        <dbReference type="ARBA" id="ARBA00022737"/>
    </source>
</evidence>
<evidence type="ECO:0000259" key="12">
    <source>
        <dbReference type="PROSITE" id="PS51820"/>
    </source>
</evidence>
<dbReference type="InterPro" id="IPR008972">
    <property type="entry name" value="Cupredoxin"/>
</dbReference>
<evidence type="ECO:0000256" key="5">
    <source>
        <dbReference type="ARBA" id="ARBA00022729"/>
    </source>
</evidence>
<dbReference type="FunFam" id="2.60.40.10:FF:001292">
    <property type="entry name" value="PKHD1 like 1"/>
    <property type="match status" value="1"/>
</dbReference>
<keyword evidence="14" id="KW-1185">Reference proteome</keyword>
<dbReference type="InterPro" id="IPR011050">
    <property type="entry name" value="Pectin_lyase_fold/virulence"/>
</dbReference>
<evidence type="ECO:0000256" key="1">
    <source>
        <dbReference type="ARBA" id="ARBA00004167"/>
    </source>
</evidence>
<dbReference type="InterPro" id="IPR019316">
    <property type="entry name" value="G8_domain"/>
</dbReference>
<dbReference type="FunFam" id="2.60.40.10:FF:000616">
    <property type="entry name" value="PKHD1 like 1"/>
    <property type="match status" value="1"/>
</dbReference>
<dbReference type="SUPFAM" id="SSF51126">
    <property type="entry name" value="Pectin lyase-like"/>
    <property type="match status" value="2"/>
</dbReference>
<dbReference type="SUPFAM" id="SSF56988">
    <property type="entry name" value="Anthrax protective antigen"/>
    <property type="match status" value="1"/>
</dbReference>
<dbReference type="SMART" id="SM00710">
    <property type="entry name" value="PbH1"/>
    <property type="match status" value="8"/>
</dbReference>
<reference evidence="13" key="2">
    <citation type="submission" date="2025-09" db="UniProtKB">
        <authorList>
            <consortium name="Ensembl"/>
        </authorList>
    </citation>
    <scope>IDENTIFICATION</scope>
</reference>
<feature type="transmembrane region" description="Helical" evidence="10">
    <location>
        <begin position="2500"/>
        <end position="2518"/>
    </location>
</feature>
<dbReference type="SMART" id="SM00429">
    <property type="entry name" value="IPT"/>
    <property type="match status" value="9"/>
</dbReference>
<organism evidence="13 14">
    <name type="scientific">Leptobrachium leishanense</name>
    <name type="common">Leishan spiny toad</name>
    <dbReference type="NCBI Taxonomy" id="445787"/>
    <lineage>
        <taxon>Eukaryota</taxon>
        <taxon>Metazoa</taxon>
        <taxon>Chordata</taxon>
        <taxon>Craniata</taxon>
        <taxon>Vertebrata</taxon>
        <taxon>Euteleostomi</taxon>
        <taxon>Amphibia</taxon>
        <taxon>Batrachia</taxon>
        <taxon>Anura</taxon>
        <taxon>Pelobatoidea</taxon>
        <taxon>Megophryidae</taxon>
        <taxon>Leptobrachium</taxon>
    </lineage>
</organism>
<dbReference type="FunFam" id="2.160.20.10:FF:000070">
    <property type="entry name" value="PKHD1 like 1"/>
    <property type="match status" value="1"/>
</dbReference>
<feature type="domain" description="G8" evidence="11">
    <location>
        <begin position="1691"/>
        <end position="1811"/>
    </location>
</feature>
<dbReference type="Pfam" id="PF10162">
    <property type="entry name" value="G8"/>
    <property type="match status" value="2"/>
</dbReference>
<dbReference type="InterPro" id="IPR013783">
    <property type="entry name" value="Ig-like_fold"/>
</dbReference>
<keyword evidence="10" id="KW-0472">Membrane</keyword>
<dbReference type="Proteomes" id="UP000694569">
    <property type="component" value="Unplaced"/>
</dbReference>
<dbReference type="Gene3D" id="2.60.40.10">
    <property type="entry name" value="Immunoglobulins"/>
    <property type="match status" value="11"/>
</dbReference>
<dbReference type="InterPro" id="IPR055401">
    <property type="entry name" value="CEMIP_beta-hel_dom"/>
</dbReference>
<dbReference type="FunFam" id="2.60.40.10:FF:001057">
    <property type="entry name" value="PKHD1 like 1"/>
    <property type="match status" value="1"/>
</dbReference>
<dbReference type="Pfam" id="PF01833">
    <property type="entry name" value="TIG"/>
    <property type="match status" value="11"/>
</dbReference>
<dbReference type="SUPFAM" id="SSF49503">
    <property type="entry name" value="Cupredoxins"/>
    <property type="match status" value="1"/>
</dbReference>
<comment type="subcellular location">
    <subcellularLocation>
        <location evidence="2">Cell membrane</location>
    </subcellularLocation>
    <subcellularLocation>
        <location evidence="3">Cell projection</location>
    </subcellularLocation>
    <subcellularLocation>
        <location evidence="1">Membrane</location>
        <topology evidence="1">Single-pass membrane protein</topology>
    </subcellularLocation>
</comment>
<evidence type="ECO:0000259" key="11">
    <source>
        <dbReference type="PROSITE" id="PS51484"/>
    </source>
</evidence>
<evidence type="ECO:0000256" key="4">
    <source>
        <dbReference type="ARBA" id="ARBA00022475"/>
    </source>
</evidence>
<evidence type="ECO:0008006" key="15">
    <source>
        <dbReference type="Google" id="ProtNLM"/>
    </source>
</evidence>
<dbReference type="SMART" id="SM01225">
    <property type="entry name" value="G8"/>
    <property type="match status" value="2"/>
</dbReference>
<evidence type="ECO:0000313" key="14">
    <source>
        <dbReference type="Proteomes" id="UP000694569"/>
    </source>
</evidence>
<keyword evidence="8" id="KW-0325">Glycoprotein</keyword>
<dbReference type="InterPro" id="IPR006626">
    <property type="entry name" value="PbH1"/>
</dbReference>
<keyword evidence="10" id="KW-0812">Transmembrane</keyword>
<dbReference type="SUPFAM" id="SSF81296">
    <property type="entry name" value="E set domains"/>
    <property type="match status" value="11"/>
</dbReference>
<name>A0A8C5QYX0_9ANUR</name>
<dbReference type="InterPro" id="IPR037524">
    <property type="entry name" value="PA14/GLEYA"/>
</dbReference>
<dbReference type="FunFam" id="2.60.40.420:FF:000065">
    <property type="entry name" value="Fibrocystin-L"/>
    <property type="match status" value="1"/>
</dbReference>
<dbReference type="FunFam" id="2.60.40.10:FF:001165">
    <property type="entry name" value="PKHD1 like 1"/>
    <property type="match status" value="1"/>
</dbReference>
<keyword evidence="7 10" id="KW-1133">Transmembrane helix</keyword>
<reference evidence="13" key="1">
    <citation type="submission" date="2025-08" db="UniProtKB">
        <authorList>
            <consortium name="Ensembl"/>
        </authorList>
    </citation>
    <scope>IDENTIFICATION</scope>
</reference>
<proteinExistence type="predicted"/>
<dbReference type="OrthoDB" id="120976at2759"/>
<evidence type="ECO:0000256" key="8">
    <source>
        <dbReference type="ARBA" id="ARBA00023180"/>
    </source>
</evidence>
<dbReference type="Pfam" id="PF24606">
    <property type="entry name" value="CEMIP_beta-hel"/>
    <property type="match status" value="2"/>
</dbReference>
<dbReference type="PANTHER" id="PTHR46769:SF3">
    <property type="entry name" value="FIBROCYSTIN-L"/>
    <property type="match status" value="1"/>
</dbReference>
<dbReference type="PROSITE" id="PS51484">
    <property type="entry name" value="G8"/>
    <property type="match status" value="2"/>
</dbReference>
<dbReference type="Gene3D" id="2.60.40.420">
    <property type="entry name" value="Cupredoxins - blue copper proteins"/>
    <property type="match status" value="1"/>
</dbReference>
<dbReference type="GeneTree" id="ENSGT00940000157594"/>
<sequence>NSVQLVSSTKTFPCDVEKHISYQNQIICSLIKITGTIITDVYTSNNNGLSSYGRNVHIYSQFCNSMYFFSEITSISPSSGSVEGGTIITVTGRYFDQTDSPAKVHVGGQDCVVLSLTDTQITCKSPPKPATLPTLFPGNRGMKIEKWNNIYSLDGALEFNNNTPGYEGESWVDGAFKTWPDYSFFVARLSGFLVPSETDYYRFYIRGDDAYFMNINISSNSVRVENGYATGSYYSDGRQRSEEFFLKEGKPYYIEAYVQNYGGLGSIDVGLYKRSSSYLEGQTPEAINEVQFIQSQTATVRETQVNLFLKKNCICQEIKKIPFENICNQIYALCHIYSNLIHCFLLDILSADATADEVQSALNNLWSLKPDSVEVTMESDELQTVYNVTFISQRGDFQLLSYEKPEGSNMTIDVEEQIKGVPDMNTVTLVWDGVYSRPLAVNASSGEVGCIYFKWFSHSSCSWTYTCIDMLNLFKANVKGKNFKVSTISIEPTHWLYIDDLYIGQVPTSDSMEGNVNETNPVNGTTYSAPTWPKDSFIQINQTQAASPPIGGNFSIQAYGKEITGLQTDISEQDLQYALQTIPELGEVSVYSRYGSCTGYNWYIKFLTAAGYHPLLQINDSAVTGVNAKISAVKITSGGLFRQHLYGDLVRTPHSKPQVEVLINRISSKCIGDCGYMWDEEQTPVIESISLHKRSCILYNFEYSFYVGGTLVTIFGKGFGNDSEVQFGIDNCDVIFANLTRIQCRTQGMFFADFFIYSFFCMFISGGTILTIIGFDFNNQSTRSAIFIGNKTCKIQEWSPTIITCILPSLSPGEYDILVYVENMGFASSDSVSIEYILEVNSIFPQYGSVYGGTKITLTGSGFNEVLEINAVQIGSVPCDVTSSSDTELTCIIQRPGNIFFYISVYGFGYAWSPSRLEISVGDTVVWTWNTQALIQDVGYRVFSVSEPASLTYDGKGFYSGNNRLSSGIFSYHFTSPGVYYYSSGYLNSAQSIFMQGVVYVSPLPDQNSGVYLSVGGIEADYVPGNWISSRNLHGRGGNWVTQCTSKNPVCPELSDVPPENNDVWFGFTKCYSATITKISPSSGTIYTSITINGTGFSSIPCANQVSIGKYPCTVSHADGNSIVCQVDPQNAMSVGIAELVSLNVTNLGNAINMLTQEMERRFALLPHIDTITPANGSTTGFTRLTIQGSGFSDGSSSITIAGIDCSITSVNYTHIICDTKPSYTHDTYISVSVNGIPCQCMDSCYFLYTADVTPVISIVYPINIHNTSTTFYIDGSGFGDNVDDILVYAGDVMLEVVDVNDTLISCSIDPLPAGTYAVQVIVLSKGLASGNPTISSPAEATIITTSGSIEGGTVLVIQGNGFYSLNATKVSIGGILCPIISVSPGEIRCVTPAASYEGQRSVIIVVQTIQYPTQSFTYSESDTPIVTAVLPDTGPTGTLITVSGCLFGVDATQVEVTIGGTQCNITNINDTELQCIIGDHPGGTYPVRLQNVKGYARSSANFKYELTLSSVSPNQGSFGGGLIITLTGSGFDKLTSNVSVCNSECKVDRVNSNSNILLCETPAQNDTNSLQTCDVLVVNGNGASVEINNSFSYSSTLTPVVYDVSPKRGGTGGGTRLTITGSKFSTDISQMTVTVAQAKCAIQSVSSTSIICITSAQSPSRHTKVKVNIKGQGLAMSNDFFYIDVWSSKYTWGGESPPDEGFLAVITQGQTILLDQSTPVLKMLLIQGGALVFDDADIELQSENILITDGGVLQIGTEAAPFQHKAIITLHGHLRSTELPLYGAKTLAVREGTLDLHGLPVPITWTHLGQTAEAVTSTITLKQSVTWKAGDEIVIASTGNRLSQKENEKRRILSVSADGKTLTLTEPLKYKHLGISITLPDDSVFEARAEVGLLTRNVVVRGSTNMDWSETIPACPDGFDPGEFATQTCFQGKFGEESNSDQFGGCIMFHAPTTDKPLAIGRIEYVEIFHAGQAFRLGRYPLHFHIMGDLQYMSYVRGCGIHQTYNRAVTIHNTHHLLIEHNVIYDIMGGAFFIEDGIEHGNVLQYNLAVFVRQSTSLLNDDVTPAAYWVTNPNNTIRHNAAAGGTHFGFWYRMHEHPDGLSYDENICQQRVPLGEFYNNTVHSQGWFGLWIFENYFPMSQGSCSSSTPQPAIFKSLTTWNCQKGAEWVQGGALQFHNFSMINNEDAGIETKRVISAYVGGCGEPYGAVIKNSVIIGHIDELGHGSNNCTTKGLILPFDDGFTVSSVTFMNFDRPNCVAIGVTSVTGLCVDRCGGWSAQFDGIQYFNTPNKAGFRWEHEVVLIDTDGTLAGGAGYKVIPESGLLDPSQCRKENDWSVGFPGCVCNSTISFHRLAFNNLNPYSWRDAVISNSFGASVVPFLVQRLTHPYGWMALLPDGNSFQWTFPGVEYITNISYAATFYGFKNESHVLMSHKFYQRPDRFAIIDQRDESLYELSYDDSVNGDWIFDDNTTTLTYISNQAVGIYIYFHYEPIVLIMHNFICNIFFIFFIFISFTRFWSDRSFWVSSPENGYIVPSNGADVVIPRGTCLLCGHLIAGEENDPFKGILHIILRGNHLTPEFPCPDGPNLGSKVIGVFGKLDLHGIPRSVYKTKLAQTALAGSTIIVLVEPVDWTVGEDILITTSSYSAWQTETRKIISVSSDNTILTLNASLTYTHIELVQRTMESLPSYTLAADVALLSRNIKIIGEDYPGWYQESFGARVLVSSFTAAKIENVEFYHSGQEGFTDPTDPRYSLAFLNLGEVAEGSSYVRGCAFHNGFAPAIGIFTTNGLDIDDNVIHFTVGEGIKVWGERIRVRRNLVTLSVFPGTYRGRLLVNNFAWNAGIEINKGSDIVLQNNVVAGFERVGYRINGEPCPDADNPNEEWFNNEAHGGLFGVYMNADGFPGCSLVRRFLVWKCWDYGIYTQTIDSVEISDVILVDNGMGILPIVYAPPSVSHQKSDKTINITNSLLVGSSPEFDCDDVLVNSDANIKLSAPHRSRRPPSGGRSGICWPTFSSSHNGAPEKPHAGIMSYNAISGLMSVKDTTFVAYKEVCSGEANVMFMTNPLNEDLQHPVHVSGLRIVDSSENQRVFIHRPDVSKANPSDCVDMTCDAKRKALLKDLDGSFLGSKGAVVPQAEYQWNGLPSYGLGDYRIPKVMLTSLTGSRLPVSQVAPFKGVIRDSTCVYMSAWEGYNCTGLNYCMLVIESLDSDTETRRLSPVAVLCDGYLDLINGPQDHGWCSGYSCKKRVSLFHAIVATNKSFDVFFTSTSPQRLRLLLLNCDSTEAVRVAIYVSNPQRLDVYANNIYIYPTNVQFTGQYLPQLTSTVLGENYFDRDYKMLNVMVRGSTPVVIRTSPLIVISFNLPAMTLDQFYGKNLINNLALFFNIPPNKIRITKIIAAVGVGRRRRSAGGLSVEIEIADPPAPQSNTTDNATSKCFYQKEGIKTPGNARILSSYLNVTVASLAISDPIPTPDDPTWSQGNCVDVSVSAMSLSAALKYSNGSYVDAGLDGNATILFSSCWANYTDLVVNVTGKRYLLLLKKKISTLYGRGQTHAFKSGKNVHESGHSFSSDARLATSLSVVSPPMEDCALQPRQMHVIASTGRLSARPQHICCSVHNTFMRYSMWLAPLKRHNTATDTSVQAHIVCSSGLGLRDFMLLHPPSTCCRTKSPLIQWQSIAFKVFWEF</sequence>
<feature type="domain" description="G8" evidence="11">
    <location>
        <begin position="2552"/>
        <end position="2615"/>
    </location>
</feature>
<evidence type="ECO:0000256" key="10">
    <source>
        <dbReference type="SAM" id="Phobius"/>
    </source>
</evidence>
<dbReference type="InterPro" id="IPR052387">
    <property type="entry name" value="Fibrocystin"/>
</dbReference>
<dbReference type="InterPro" id="IPR002909">
    <property type="entry name" value="IPT_dom"/>
</dbReference>
<dbReference type="GO" id="GO:0042995">
    <property type="term" value="C:cell projection"/>
    <property type="evidence" value="ECO:0007669"/>
    <property type="project" value="UniProtKB-SubCell"/>
</dbReference>
<protein>
    <recommendedName>
        <fullName evidence="15">Fibrocystin-L</fullName>
    </recommendedName>
</protein>
<evidence type="ECO:0000256" key="2">
    <source>
        <dbReference type="ARBA" id="ARBA00004236"/>
    </source>
</evidence>
<keyword evidence="5" id="KW-0732">Signal</keyword>
<keyword evidence="9" id="KW-0966">Cell projection</keyword>
<dbReference type="GO" id="GO:0005886">
    <property type="term" value="C:plasma membrane"/>
    <property type="evidence" value="ECO:0007669"/>
    <property type="project" value="UniProtKB-SubCell"/>
</dbReference>
<dbReference type="PROSITE" id="PS51820">
    <property type="entry name" value="PA14"/>
    <property type="match status" value="1"/>
</dbReference>
<dbReference type="CDD" id="cd00603">
    <property type="entry name" value="IPT_PCSR"/>
    <property type="match status" value="10"/>
</dbReference>
<dbReference type="InterPro" id="IPR014756">
    <property type="entry name" value="Ig_E-set"/>
</dbReference>
<feature type="domain" description="PA14" evidence="12">
    <location>
        <begin position="137"/>
        <end position="287"/>
    </location>
</feature>